<reference evidence="2" key="1">
    <citation type="submission" date="2021-01" db="EMBL/GenBank/DDBJ databases">
        <authorList>
            <consortium name="Genoscope - CEA"/>
            <person name="William W."/>
        </authorList>
    </citation>
    <scope>NUCLEOTIDE SEQUENCE</scope>
</reference>
<feature type="compositionally biased region" description="Polar residues" evidence="1">
    <location>
        <begin position="1"/>
        <end position="19"/>
    </location>
</feature>
<dbReference type="EMBL" id="CAJJDN010000147">
    <property type="protein sequence ID" value="CAD8123852.1"/>
    <property type="molecule type" value="Genomic_DNA"/>
</dbReference>
<feature type="region of interest" description="Disordered" evidence="1">
    <location>
        <begin position="1"/>
        <end position="24"/>
    </location>
</feature>
<dbReference type="Proteomes" id="UP000692954">
    <property type="component" value="Unassembled WGS sequence"/>
</dbReference>
<sequence length="131" mass="15382">MTQLQQMDSSSIQELQNSLKESKSNLKHSQWQRIVKEKGKKYMKVQFNTKLQLFNMVQRQGMRIKDAAEILGIKYATAKTIIFHQRQRRKAKGKRGKRMCGHTEIIGNKVSRLKIICIIANEIVQQQDYNF</sequence>
<keyword evidence="3" id="KW-1185">Reference proteome</keyword>
<proteinExistence type="predicted"/>
<accession>A0A8S1R9F2</accession>
<evidence type="ECO:0000313" key="2">
    <source>
        <dbReference type="EMBL" id="CAD8123852.1"/>
    </source>
</evidence>
<comment type="caution">
    <text evidence="2">The sequence shown here is derived from an EMBL/GenBank/DDBJ whole genome shotgun (WGS) entry which is preliminary data.</text>
</comment>
<evidence type="ECO:0000256" key="1">
    <source>
        <dbReference type="SAM" id="MobiDB-lite"/>
    </source>
</evidence>
<dbReference type="OrthoDB" id="290017at2759"/>
<protein>
    <submittedName>
        <fullName evidence="2">Uncharacterized protein</fullName>
    </submittedName>
</protein>
<organism evidence="2 3">
    <name type="scientific">Paramecium sonneborni</name>
    <dbReference type="NCBI Taxonomy" id="65129"/>
    <lineage>
        <taxon>Eukaryota</taxon>
        <taxon>Sar</taxon>
        <taxon>Alveolata</taxon>
        <taxon>Ciliophora</taxon>
        <taxon>Intramacronucleata</taxon>
        <taxon>Oligohymenophorea</taxon>
        <taxon>Peniculida</taxon>
        <taxon>Parameciidae</taxon>
        <taxon>Paramecium</taxon>
    </lineage>
</organism>
<name>A0A8S1R9F2_9CILI</name>
<gene>
    <name evidence="2" type="ORF">PSON_ATCC_30995.1.T1470128</name>
</gene>
<evidence type="ECO:0000313" key="3">
    <source>
        <dbReference type="Proteomes" id="UP000692954"/>
    </source>
</evidence>
<dbReference type="AlphaFoldDB" id="A0A8S1R9F2"/>